<dbReference type="Pfam" id="PF12686">
    <property type="entry name" value="DUF3800"/>
    <property type="match status" value="1"/>
</dbReference>
<dbReference type="AlphaFoldDB" id="A0A3L9L473"/>
<dbReference type="EMBL" id="RDEX01000001">
    <property type="protein sequence ID" value="RLY93773.1"/>
    <property type="molecule type" value="Genomic_DNA"/>
</dbReference>
<sequence>MFEDAAQRPSEGRRLYAFVDESYQQDHYYIGCMVLDLDQYMDLCERFEDLGRHVAEKYGVDPDIEFHGHPMMQGRKEWQCLRGQVHESVSLYRQAMRHIQAVGARVIIEGVDVARLNARYRYPDPPYEITLRHALEKTNDLTERMGYDSCLVRADMISKHQDFREAIEGYTRVGTPGYKSQRLERIEQPIEWFDSAQERGIQAVDLVVYMYRRTTEVDPGENKRAQRAARTIMRELGPLYSARKWVP</sequence>
<dbReference type="Proteomes" id="UP000277871">
    <property type="component" value="Unassembled WGS sequence"/>
</dbReference>
<gene>
    <name evidence="1" type="ORF">EAE32_00520</name>
</gene>
<proteinExistence type="predicted"/>
<organism evidence="1 2">
    <name type="scientific">Kocuria tytonicola</name>
    <dbReference type="NCBI Taxonomy" id="2055946"/>
    <lineage>
        <taxon>Bacteria</taxon>
        <taxon>Bacillati</taxon>
        <taxon>Actinomycetota</taxon>
        <taxon>Actinomycetes</taxon>
        <taxon>Micrococcales</taxon>
        <taxon>Micrococcaceae</taxon>
        <taxon>Kocuria</taxon>
    </lineage>
</organism>
<comment type="caution">
    <text evidence="1">The sequence shown here is derived from an EMBL/GenBank/DDBJ whole genome shotgun (WGS) entry which is preliminary data.</text>
</comment>
<protein>
    <submittedName>
        <fullName evidence="1">DUF3800 domain-containing protein</fullName>
    </submittedName>
</protein>
<keyword evidence="2" id="KW-1185">Reference proteome</keyword>
<name>A0A3L9L473_9MICC</name>
<accession>A0A3L9L473</accession>
<dbReference type="RefSeq" id="WP_121863818.1">
    <property type="nucleotide sequence ID" value="NZ_RDEX01000001.1"/>
</dbReference>
<reference evidence="1 2" key="1">
    <citation type="submission" date="2018-10" db="EMBL/GenBank/DDBJ databases">
        <title>Kocuria tytonicola, new bacteria from the preen glands of American barn owls (Tyto furcata).</title>
        <authorList>
            <person name="Braun M.S."/>
            <person name="Wang E."/>
            <person name="Zimmermann S."/>
            <person name="Boutin S."/>
            <person name="Wagner H."/>
            <person name="Wink M."/>
        </authorList>
    </citation>
    <scope>NUCLEOTIDE SEQUENCE [LARGE SCALE GENOMIC DNA]</scope>
    <source>
        <strain evidence="1 2">473</strain>
    </source>
</reference>
<dbReference type="InterPro" id="IPR024524">
    <property type="entry name" value="DUF3800"/>
</dbReference>
<evidence type="ECO:0000313" key="2">
    <source>
        <dbReference type="Proteomes" id="UP000277871"/>
    </source>
</evidence>
<evidence type="ECO:0000313" key="1">
    <source>
        <dbReference type="EMBL" id="RLY93773.1"/>
    </source>
</evidence>